<evidence type="ECO:0000313" key="3">
    <source>
        <dbReference type="EMBL" id="CAB3992557.1"/>
    </source>
</evidence>
<proteinExistence type="predicted"/>
<dbReference type="EMBL" id="CACRXK020002074">
    <property type="protein sequence ID" value="CAB3992557.1"/>
    <property type="molecule type" value="Genomic_DNA"/>
</dbReference>
<feature type="compositionally biased region" description="Polar residues" evidence="1">
    <location>
        <begin position="1"/>
        <end position="21"/>
    </location>
</feature>
<feature type="compositionally biased region" description="Acidic residues" evidence="1">
    <location>
        <begin position="38"/>
        <end position="47"/>
    </location>
</feature>
<keyword evidence="4" id="KW-1185">Reference proteome</keyword>
<evidence type="ECO:0000259" key="2">
    <source>
        <dbReference type="Pfam" id="PF25431"/>
    </source>
</evidence>
<dbReference type="InterPro" id="IPR057456">
    <property type="entry name" value="Znf_C17orf113"/>
</dbReference>
<dbReference type="Pfam" id="PF25431">
    <property type="entry name" value="zf-C17orf113"/>
    <property type="match status" value="1"/>
</dbReference>
<organism evidence="3 4">
    <name type="scientific">Paramuricea clavata</name>
    <name type="common">Red gorgonian</name>
    <name type="synonym">Violescent sea-whip</name>
    <dbReference type="NCBI Taxonomy" id="317549"/>
    <lineage>
        <taxon>Eukaryota</taxon>
        <taxon>Metazoa</taxon>
        <taxon>Cnidaria</taxon>
        <taxon>Anthozoa</taxon>
        <taxon>Octocorallia</taxon>
        <taxon>Malacalcyonacea</taxon>
        <taxon>Plexauridae</taxon>
        <taxon>Paramuricea</taxon>
    </lineage>
</organism>
<evidence type="ECO:0000256" key="1">
    <source>
        <dbReference type="SAM" id="MobiDB-lite"/>
    </source>
</evidence>
<dbReference type="SUPFAM" id="SSF53098">
    <property type="entry name" value="Ribonuclease H-like"/>
    <property type="match status" value="1"/>
</dbReference>
<evidence type="ECO:0000313" key="4">
    <source>
        <dbReference type="Proteomes" id="UP001152795"/>
    </source>
</evidence>
<dbReference type="InterPro" id="IPR012337">
    <property type="entry name" value="RNaseH-like_sf"/>
</dbReference>
<dbReference type="Proteomes" id="UP001152795">
    <property type="component" value="Unassembled WGS sequence"/>
</dbReference>
<reference evidence="3" key="1">
    <citation type="submission" date="2020-04" db="EMBL/GenBank/DDBJ databases">
        <authorList>
            <person name="Alioto T."/>
            <person name="Alioto T."/>
            <person name="Gomez Garrido J."/>
        </authorList>
    </citation>
    <scope>NUCLEOTIDE SEQUENCE</scope>
    <source>
        <strain evidence="3">A484AB</strain>
    </source>
</reference>
<feature type="region of interest" description="Disordered" evidence="1">
    <location>
        <begin position="1"/>
        <end position="50"/>
    </location>
</feature>
<feature type="domain" description="C17orf113 probable zinc finger" evidence="2">
    <location>
        <begin position="78"/>
        <end position="133"/>
    </location>
</feature>
<dbReference type="PANTHER" id="PTHR46880">
    <property type="entry name" value="RAS-ASSOCIATING DOMAIN-CONTAINING PROTEIN"/>
    <property type="match status" value="1"/>
</dbReference>
<dbReference type="PANTHER" id="PTHR46880:SF5">
    <property type="entry name" value="DUF4371 DOMAIN-CONTAINING PROTEIN"/>
    <property type="match status" value="1"/>
</dbReference>
<name>A0A7D9HV05_PARCT</name>
<dbReference type="AlphaFoldDB" id="A0A7D9HV05"/>
<dbReference type="OrthoDB" id="5984446at2759"/>
<protein>
    <submittedName>
        <fullName evidence="3">Zinc finger 862-like</fullName>
    </submittedName>
</protein>
<gene>
    <name evidence="3" type="ORF">PACLA_8A078740</name>
</gene>
<sequence>MNNLSDATDVTQSLPNNPNSNDGDEFDFESETSKSDSDTETDELDEDVQLKRKKTDTKNFVTANKRVRAFPKLWLKCYKWLQYDKVKGVMTCKLCQKHGRSGPWVSGTNNFRSKTVKKHLSCNAHKASVKAENPGQKTLPRTFTENQEKRKNSIVAALRTVYWTATEEVANRKYSSLLKLQRLQGVQEIENLCVGGNATYDSPDIFNQLLAAINSIIEIEIREKKSSNRSLYRQKFIDISSAKLETVFLKCKVINDGTAKAIYQVFKQILADSGIEITKVLGLGTDGASVKMGHLNGITALIQEHNPFCVCVHCVCHRLNLALSQSCKDIDEMKTSITIVMKTLITIMSASRQKEPPN</sequence>
<accession>A0A7D9HV05</accession>
<comment type="caution">
    <text evidence="3">The sequence shown here is derived from an EMBL/GenBank/DDBJ whole genome shotgun (WGS) entry which is preliminary data.</text>
</comment>